<comment type="caution">
    <text evidence="1">The sequence shown here is derived from an EMBL/GenBank/DDBJ whole genome shotgun (WGS) entry which is preliminary data.</text>
</comment>
<name>A0ACB9EV82_9ASTR</name>
<organism evidence="1 2">
    <name type="scientific">Smallanthus sonchifolius</name>
    <dbReference type="NCBI Taxonomy" id="185202"/>
    <lineage>
        <taxon>Eukaryota</taxon>
        <taxon>Viridiplantae</taxon>
        <taxon>Streptophyta</taxon>
        <taxon>Embryophyta</taxon>
        <taxon>Tracheophyta</taxon>
        <taxon>Spermatophyta</taxon>
        <taxon>Magnoliopsida</taxon>
        <taxon>eudicotyledons</taxon>
        <taxon>Gunneridae</taxon>
        <taxon>Pentapetalae</taxon>
        <taxon>asterids</taxon>
        <taxon>campanulids</taxon>
        <taxon>Asterales</taxon>
        <taxon>Asteraceae</taxon>
        <taxon>Asteroideae</taxon>
        <taxon>Heliantheae alliance</taxon>
        <taxon>Millerieae</taxon>
        <taxon>Smallanthus</taxon>
    </lineage>
</organism>
<evidence type="ECO:0000313" key="2">
    <source>
        <dbReference type="Proteomes" id="UP001056120"/>
    </source>
</evidence>
<evidence type="ECO:0000313" key="1">
    <source>
        <dbReference type="EMBL" id="KAI3762538.1"/>
    </source>
</evidence>
<dbReference type="Proteomes" id="UP001056120">
    <property type="component" value="Linkage Group LG17"/>
</dbReference>
<accession>A0ACB9EV82</accession>
<protein>
    <submittedName>
        <fullName evidence="1">Uncharacterized protein</fullName>
    </submittedName>
</protein>
<keyword evidence="2" id="KW-1185">Reference proteome</keyword>
<reference evidence="1 2" key="2">
    <citation type="journal article" date="2022" name="Mol. Ecol. Resour.">
        <title>The genomes of chicory, endive, great burdock and yacon provide insights into Asteraceae paleo-polyploidization history and plant inulin production.</title>
        <authorList>
            <person name="Fan W."/>
            <person name="Wang S."/>
            <person name="Wang H."/>
            <person name="Wang A."/>
            <person name="Jiang F."/>
            <person name="Liu H."/>
            <person name="Zhao H."/>
            <person name="Xu D."/>
            <person name="Zhang Y."/>
        </authorList>
    </citation>
    <scope>NUCLEOTIDE SEQUENCE [LARGE SCALE GENOMIC DNA]</scope>
    <source>
        <strain evidence="2">cv. Yunnan</strain>
        <tissue evidence="1">Leaves</tissue>
    </source>
</reference>
<dbReference type="EMBL" id="CM042034">
    <property type="protein sequence ID" value="KAI3762538.1"/>
    <property type="molecule type" value="Genomic_DNA"/>
</dbReference>
<proteinExistence type="predicted"/>
<sequence length="202" mass="22338">MATHSEDISLETLFTESNPRCQENQGDGDAEARPKATSSTKDSTTMDDNRLKLENMELTARVAMLEAEVSKLKHQVSMYESHQCPPVTTPSLVPVGTQTDETLCTDATKKGEIVTAEDDKESLDVWIQEQDACQSTLFKPAFVQVHDLPGSVDEEEEISEDWKLVVRAVDEVLENKSEDEDKPLLFSILPAAASISRQTIAP</sequence>
<reference evidence="2" key="1">
    <citation type="journal article" date="2022" name="Mol. Ecol. Resour.">
        <title>The genomes of chicory, endive, great burdock and yacon provide insights into Asteraceae palaeo-polyploidization history and plant inulin production.</title>
        <authorList>
            <person name="Fan W."/>
            <person name="Wang S."/>
            <person name="Wang H."/>
            <person name="Wang A."/>
            <person name="Jiang F."/>
            <person name="Liu H."/>
            <person name="Zhao H."/>
            <person name="Xu D."/>
            <person name="Zhang Y."/>
        </authorList>
    </citation>
    <scope>NUCLEOTIDE SEQUENCE [LARGE SCALE GENOMIC DNA]</scope>
    <source>
        <strain evidence="2">cv. Yunnan</strain>
    </source>
</reference>
<gene>
    <name evidence="1" type="ORF">L1987_52968</name>
</gene>